<name>A0A448WD62_9PLAT</name>
<keyword evidence="3" id="KW-1185">Reference proteome</keyword>
<dbReference type="Gene3D" id="1.10.287.650">
    <property type="entry name" value="L27 domain"/>
    <property type="match status" value="1"/>
</dbReference>
<gene>
    <name evidence="2" type="ORF">PXEA_LOCUS2186</name>
</gene>
<evidence type="ECO:0000259" key="1">
    <source>
        <dbReference type="Pfam" id="PF02828"/>
    </source>
</evidence>
<accession>A0A448WD62</accession>
<dbReference type="AlphaFoldDB" id="A0A448WD62"/>
<proteinExistence type="predicted"/>
<evidence type="ECO:0000313" key="2">
    <source>
        <dbReference type="EMBL" id="VEL08746.1"/>
    </source>
</evidence>
<comment type="caution">
    <text evidence="2">The sequence shown here is derived from an EMBL/GenBank/DDBJ whole genome shotgun (WGS) entry which is preliminary data.</text>
</comment>
<dbReference type="OrthoDB" id="6268115at2759"/>
<evidence type="ECO:0000313" key="3">
    <source>
        <dbReference type="Proteomes" id="UP000784294"/>
    </source>
</evidence>
<protein>
    <recommendedName>
        <fullName evidence="1">L27 domain-containing protein</fullName>
    </recommendedName>
</protein>
<sequence length="92" mass="10767">MNFSEIVEVNYQCCDRFKGCDKSARIPNKEMAYDHLRCHYLLPHAEELVKLMARPHMKSLLLCHDAVANKAYEPKLREIPFEVDEDDICVKV</sequence>
<dbReference type="Proteomes" id="UP000784294">
    <property type="component" value="Unassembled WGS sequence"/>
</dbReference>
<dbReference type="Pfam" id="PF02828">
    <property type="entry name" value="L27"/>
    <property type="match status" value="1"/>
</dbReference>
<dbReference type="SUPFAM" id="SSF101288">
    <property type="entry name" value="L27 domain"/>
    <property type="match status" value="1"/>
</dbReference>
<feature type="domain" description="L27" evidence="1">
    <location>
        <begin position="45"/>
        <end position="75"/>
    </location>
</feature>
<reference evidence="2" key="1">
    <citation type="submission" date="2018-11" db="EMBL/GenBank/DDBJ databases">
        <authorList>
            <consortium name="Pathogen Informatics"/>
        </authorList>
    </citation>
    <scope>NUCLEOTIDE SEQUENCE</scope>
</reference>
<dbReference type="InterPro" id="IPR014775">
    <property type="entry name" value="L27_C"/>
</dbReference>
<dbReference type="InterPro" id="IPR036892">
    <property type="entry name" value="L27_dom_sf"/>
</dbReference>
<dbReference type="EMBL" id="CAAALY010004643">
    <property type="protein sequence ID" value="VEL08746.1"/>
    <property type="molecule type" value="Genomic_DNA"/>
</dbReference>
<organism evidence="2 3">
    <name type="scientific">Protopolystoma xenopodis</name>
    <dbReference type="NCBI Taxonomy" id="117903"/>
    <lineage>
        <taxon>Eukaryota</taxon>
        <taxon>Metazoa</taxon>
        <taxon>Spiralia</taxon>
        <taxon>Lophotrochozoa</taxon>
        <taxon>Platyhelminthes</taxon>
        <taxon>Monogenea</taxon>
        <taxon>Polyopisthocotylea</taxon>
        <taxon>Polystomatidea</taxon>
        <taxon>Polystomatidae</taxon>
        <taxon>Protopolystoma</taxon>
    </lineage>
</organism>